<dbReference type="Proteomes" id="UP000277204">
    <property type="component" value="Unassembled WGS sequence"/>
</dbReference>
<accession>A0A183M4N4</accession>
<gene>
    <name evidence="1" type="ORF">SMRZ_LOCUS11009</name>
</gene>
<reference evidence="1 2" key="1">
    <citation type="submission" date="2018-11" db="EMBL/GenBank/DDBJ databases">
        <authorList>
            <consortium name="Pathogen Informatics"/>
        </authorList>
    </citation>
    <scope>NUCLEOTIDE SEQUENCE [LARGE SCALE GENOMIC DNA]</scope>
    <source>
        <strain evidence="1 2">Zambia</strain>
    </source>
</reference>
<proteinExistence type="predicted"/>
<sequence length="169" mass="19656">MQMKTSSVAVVSTSVYTKEKARSSNADVKARIGKVRTVFLQWKNIWNPKQLSTNIKIFNTNVKTVLLYGAETSRTTTIITKKVQVFTNSCLRKMLNIRWPDTISSSLLWERTNQLPAEEEFRKRRWDWIGHALRKPLNCITRQALTRNSKGKWKTGSPKNTLRRDWAQT</sequence>
<organism evidence="1 2">
    <name type="scientific">Schistosoma margrebowiei</name>
    <dbReference type="NCBI Taxonomy" id="48269"/>
    <lineage>
        <taxon>Eukaryota</taxon>
        <taxon>Metazoa</taxon>
        <taxon>Spiralia</taxon>
        <taxon>Lophotrochozoa</taxon>
        <taxon>Platyhelminthes</taxon>
        <taxon>Trematoda</taxon>
        <taxon>Digenea</taxon>
        <taxon>Strigeidida</taxon>
        <taxon>Schistosomatoidea</taxon>
        <taxon>Schistosomatidae</taxon>
        <taxon>Schistosoma</taxon>
    </lineage>
</organism>
<dbReference type="AlphaFoldDB" id="A0A183M4N4"/>
<evidence type="ECO:0000313" key="1">
    <source>
        <dbReference type="EMBL" id="VDO93027.1"/>
    </source>
</evidence>
<name>A0A183M4N4_9TREM</name>
<keyword evidence="2" id="KW-1185">Reference proteome</keyword>
<dbReference type="Pfam" id="PF20049">
    <property type="entry name" value="DUF6451"/>
    <property type="match status" value="1"/>
</dbReference>
<dbReference type="InterPro" id="IPR045609">
    <property type="entry name" value="DUF6451"/>
</dbReference>
<dbReference type="PANTHER" id="PTHR47027">
    <property type="entry name" value="REVERSE TRANSCRIPTASE DOMAIN-CONTAINING PROTEIN"/>
    <property type="match status" value="1"/>
</dbReference>
<protein>
    <submittedName>
        <fullName evidence="1">Uncharacterized protein</fullName>
    </submittedName>
</protein>
<dbReference type="EMBL" id="UZAI01005974">
    <property type="protein sequence ID" value="VDO93027.1"/>
    <property type="molecule type" value="Genomic_DNA"/>
</dbReference>
<evidence type="ECO:0000313" key="2">
    <source>
        <dbReference type="Proteomes" id="UP000277204"/>
    </source>
</evidence>
<dbReference type="PANTHER" id="PTHR47027:SF25">
    <property type="entry name" value="REVERSE TRANSCRIPTASE DOMAIN-CONTAINING PROTEIN"/>
    <property type="match status" value="1"/>
</dbReference>